<keyword evidence="3" id="KW-1185">Reference proteome</keyword>
<dbReference type="STRING" id="570947.SAMN05421687_10484"/>
<dbReference type="RefSeq" id="WP_076558233.1">
    <property type="nucleotide sequence ID" value="NZ_FTOC01000004.1"/>
</dbReference>
<dbReference type="Proteomes" id="UP000187608">
    <property type="component" value="Unassembled WGS sequence"/>
</dbReference>
<protein>
    <recommendedName>
        <fullName evidence="4">DUF3021 domain-containing protein</fullName>
    </recommendedName>
</protein>
<sequence>MNHSTWRSAVYGGIGGIAGGTLFGIMMQMQGMLVMLAGTMGSESALVGWLIHMMISIIFGVSFGLLAIVTPNLFTLTIAFSIAIWVIGPLLIMPLMMGMGTNLAAAFTPEQLMSLATHLFYTVITAGVYYTLEKKDSVKTESIA</sequence>
<keyword evidence="1" id="KW-0812">Transmembrane</keyword>
<name>A0A1N7J7H4_9BACI</name>
<dbReference type="OrthoDB" id="2973818at2"/>
<gene>
    <name evidence="2" type="ORF">SAMN05421687_10484</name>
</gene>
<dbReference type="AlphaFoldDB" id="A0A1N7J7H4"/>
<reference evidence="3" key="1">
    <citation type="submission" date="2017-01" db="EMBL/GenBank/DDBJ databases">
        <authorList>
            <person name="Varghese N."/>
            <person name="Submissions S."/>
        </authorList>
    </citation>
    <scope>NUCLEOTIDE SEQUENCE [LARGE SCALE GENOMIC DNA]</scope>
    <source>
        <strain evidence="3">DSM 23127</strain>
    </source>
</reference>
<evidence type="ECO:0008006" key="4">
    <source>
        <dbReference type="Google" id="ProtNLM"/>
    </source>
</evidence>
<proteinExistence type="predicted"/>
<dbReference type="EMBL" id="FTOC01000004">
    <property type="protein sequence ID" value="SIS45318.1"/>
    <property type="molecule type" value="Genomic_DNA"/>
</dbReference>
<keyword evidence="1" id="KW-0472">Membrane</keyword>
<organism evidence="2 3">
    <name type="scientific">Salimicrobium flavidum</name>
    <dbReference type="NCBI Taxonomy" id="570947"/>
    <lineage>
        <taxon>Bacteria</taxon>
        <taxon>Bacillati</taxon>
        <taxon>Bacillota</taxon>
        <taxon>Bacilli</taxon>
        <taxon>Bacillales</taxon>
        <taxon>Bacillaceae</taxon>
        <taxon>Salimicrobium</taxon>
    </lineage>
</organism>
<evidence type="ECO:0000313" key="2">
    <source>
        <dbReference type="EMBL" id="SIS45318.1"/>
    </source>
</evidence>
<feature type="transmembrane region" description="Helical" evidence="1">
    <location>
        <begin position="73"/>
        <end position="92"/>
    </location>
</feature>
<keyword evidence="1" id="KW-1133">Transmembrane helix</keyword>
<feature type="transmembrane region" description="Helical" evidence="1">
    <location>
        <begin position="9"/>
        <end position="26"/>
    </location>
</feature>
<feature type="transmembrane region" description="Helical" evidence="1">
    <location>
        <begin position="46"/>
        <end position="66"/>
    </location>
</feature>
<accession>A0A1N7J7H4</accession>
<evidence type="ECO:0000313" key="3">
    <source>
        <dbReference type="Proteomes" id="UP000187608"/>
    </source>
</evidence>
<feature type="transmembrane region" description="Helical" evidence="1">
    <location>
        <begin position="112"/>
        <end position="132"/>
    </location>
</feature>
<evidence type="ECO:0000256" key="1">
    <source>
        <dbReference type="SAM" id="Phobius"/>
    </source>
</evidence>